<feature type="non-terminal residue" evidence="3">
    <location>
        <position position="76"/>
    </location>
</feature>
<protein>
    <recommendedName>
        <fullName evidence="2">ABC transporter phosphate permease PstC N-terminal domain-containing protein</fullName>
    </recommendedName>
</protein>
<dbReference type="Pfam" id="PF12501">
    <property type="entry name" value="DUF3708"/>
    <property type="match status" value="1"/>
</dbReference>
<gene>
    <name evidence="3" type="ORF">ENN50_09565</name>
</gene>
<reference evidence="3" key="1">
    <citation type="journal article" date="2020" name="mSystems">
        <title>Genome- and Community-Level Interaction Insights into Carbon Utilization and Element Cycling Functions of Hydrothermarchaeota in Hydrothermal Sediment.</title>
        <authorList>
            <person name="Zhou Z."/>
            <person name="Liu Y."/>
            <person name="Xu W."/>
            <person name="Pan J."/>
            <person name="Luo Z.H."/>
            <person name="Li M."/>
        </authorList>
    </citation>
    <scope>NUCLEOTIDE SEQUENCE [LARGE SCALE GENOMIC DNA]</scope>
    <source>
        <strain evidence="3">SpSt-1181</strain>
    </source>
</reference>
<evidence type="ECO:0000259" key="2">
    <source>
        <dbReference type="Pfam" id="PF12501"/>
    </source>
</evidence>
<feature type="transmembrane region" description="Helical" evidence="1">
    <location>
        <begin position="57"/>
        <end position="75"/>
    </location>
</feature>
<comment type="caution">
    <text evidence="3">The sequence shown here is derived from an EMBL/GenBank/DDBJ whole genome shotgun (WGS) entry which is preliminary data.</text>
</comment>
<organism evidence="3">
    <name type="scientific">Prosthecochloris aestuarii</name>
    <dbReference type="NCBI Taxonomy" id="1102"/>
    <lineage>
        <taxon>Bacteria</taxon>
        <taxon>Pseudomonadati</taxon>
        <taxon>Chlorobiota</taxon>
        <taxon>Chlorobiia</taxon>
        <taxon>Chlorobiales</taxon>
        <taxon>Chlorobiaceae</taxon>
        <taxon>Prosthecochloris</taxon>
    </lineage>
</organism>
<feature type="domain" description="ABC transporter phosphate permease PstC N-terminal" evidence="2">
    <location>
        <begin position="23"/>
        <end position="76"/>
    </location>
</feature>
<dbReference type="InterPro" id="IPR022182">
    <property type="entry name" value="PstC_N"/>
</dbReference>
<dbReference type="GO" id="GO:0006817">
    <property type="term" value="P:phosphate ion transport"/>
    <property type="evidence" value="ECO:0007669"/>
    <property type="project" value="InterPro"/>
</dbReference>
<accession>A0A831SWD3</accession>
<keyword evidence="1" id="KW-0812">Transmembrane</keyword>
<dbReference type="AlphaFoldDB" id="A0A831SWD3"/>
<sequence>MQASSYDPEHIRSSMTEYTLQLILVVLFSAFLFSVSQKKALSLQKASSKKRTASRPFHYGMYAALWGGIPALLILL</sequence>
<proteinExistence type="predicted"/>
<evidence type="ECO:0000256" key="1">
    <source>
        <dbReference type="SAM" id="Phobius"/>
    </source>
</evidence>
<dbReference type="EMBL" id="DSBW01000216">
    <property type="protein sequence ID" value="HED31903.1"/>
    <property type="molecule type" value="Genomic_DNA"/>
</dbReference>
<feature type="transmembrane region" description="Helical" evidence="1">
    <location>
        <begin position="18"/>
        <end position="36"/>
    </location>
</feature>
<evidence type="ECO:0000313" key="3">
    <source>
        <dbReference type="EMBL" id="HED31903.1"/>
    </source>
</evidence>
<dbReference type="Proteomes" id="UP000886335">
    <property type="component" value="Unassembled WGS sequence"/>
</dbReference>
<keyword evidence="1" id="KW-0472">Membrane</keyword>
<keyword evidence="1" id="KW-1133">Transmembrane helix</keyword>
<name>A0A831SWD3_PROAE</name>